<dbReference type="Pfam" id="PF12146">
    <property type="entry name" value="Hydrolase_4"/>
    <property type="match status" value="1"/>
</dbReference>
<proteinExistence type="predicted"/>
<dbReference type="Proteomes" id="UP000473574">
    <property type="component" value="Unassembled WGS sequence"/>
</dbReference>
<protein>
    <submittedName>
        <fullName evidence="3">Alpha/beta fold hydrolase</fullName>
    </submittedName>
</protein>
<dbReference type="GO" id="GO:0016787">
    <property type="term" value="F:hydrolase activity"/>
    <property type="evidence" value="ECO:0007669"/>
    <property type="project" value="UniProtKB-KW"/>
</dbReference>
<organism evidence="3 4">
    <name type="scientific">Adonisia turfae CCMR0082</name>
    <dbReference type="NCBI Taxonomy" id="2304604"/>
    <lineage>
        <taxon>Bacteria</taxon>
        <taxon>Bacillati</taxon>
        <taxon>Cyanobacteriota</taxon>
        <taxon>Adonisia</taxon>
        <taxon>Adonisia turfae</taxon>
    </lineage>
</organism>
<dbReference type="PANTHER" id="PTHR12277">
    <property type="entry name" value="ALPHA/BETA HYDROLASE DOMAIN-CONTAINING PROTEIN"/>
    <property type="match status" value="1"/>
</dbReference>
<evidence type="ECO:0000313" key="4">
    <source>
        <dbReference type="Proteomes" id="UP000473574"/>
    </source>
</evidence>
<dbReference type="EMBL" id="QZCE01000001">
    <property type="protein sequence ID" value="NEZ61818.1"/>
    <property type="molecule type" value="Genomic_DNA"/>
</dbReference>
<keyword evidence="3" id="KW-0378">Hydrolase</keyword>
<keyword evidence="1" id="KW-0472">Membrane</keyword>
<gene>
    <name evidence="3" type="ORF">D0962_03350</name>
</gene>
<feature type="transmembrane region" description="Helical" evidence="1">
    <location>
        <begin position="12"/>
        <end position="32"/>
    </location>
</feature>
<feature type="domain" description="Serine aminopeptidase S33" evidence="2">
    <location>
        <begin position="158"/>
        <end position="274"/>
    </location>
</feature>
<dbReference type="RefSeq" id="WP_163659786.1">
    <property type="nucleotide sequence ID" value="NZ_QZCE01000001.1"/>
</dbReference>
<dbReference type="InterPro" id="IPR029058">
    <property type="entry name" value="AB_hydrolase_fold"/>
</dbReference>
<accession>A0A6M0S018</accession>
<keyword evidence="1" id="KW-0812">Transmembrane</keyword>
<evidence type="ECO:0000259" key="2">
    <source>
        <dbReference type="Pfam" id="PF12146"/>
    </source>
</evidence>
<evidence type="ECO:0000313" key="3">
    <source>
        <dbReference type="EMBL" id="NEZ61818.1"/>
    </source>
</evidence>
<reference evidence="3 4" key="1">
    <citation type="journal article" date="2020" name="Microb. Ecol.">
        <title>Ecogenomics of the Marine Benthic Filamentous Cyanobacterium Adonisia.</title>
        <authorList>
            <person name="Walter J.M."/>
            <person name="Coutinho F.H."/>
            <person name="Leomil L."/>
            <person name="Hargreaves P.I."/>
            <person name="Campeao M.E."/>
            <person name="Vieira V.V."/>
            <person name="Silva B.S."/>
            <person name="Fistarol G.O."/>
            <person name="Salomon P.S."/>
            <person name="Sawabe T."/>
            <person name="Mino S."/>
            <person name="Hosokawa M."/>
            <person name="Miyashita H."/>
            <person name="Maruyama F."/>
            <person name="van Verk M.C."/>
            <person name="Dutilh B.E."/>
            <person name="Thompson C.C."/>
            <person name="Thompson F.L."/>
        </authorList>
    </citation>
    <scope>NUCLEOTIDE SEQUENCE [LARGE SCALE GENOMIC DNA]</scope>
    <source>
        <strain evidence="3 4">CCMR0082</strain>
    </source>
</reference>
<evidence type="ECO:0000256" key="1">
    <source>
        <dbReference type="SAM" id="Phobius"/>
    </source>
</evidence>
<dbReference type="Gene3D" id="3.40.50.1820">
    <property type="entry name" value="alpha/beta hydrolase"/>
    <property type="match status" value="1"/>
</dbReference>
<dbReference type="AlphaFoldDB" id="A0A6M0S018"/>
<name>A0A6M0S018_9CYAN</name>
<dbReference type="InterPro" id="IPR022742">
    <property type="entry name" value="Hydrolase_4"/>
</dbReference>
<feature type="transmembrane region" description="Helical" evidence="1">
    <location>
        <begin position="38"/>
        <end position="62"/>
    </location>
</feature>
<sequence>MTVPCKRLLNVGFLTLLAPVGLTVALVVLHLLGAVNAWVFPLVQVGAFCLFGGTGCIVAAQVLSRRPVPVSRPINHQRRRQLCWGLAILLFSLNFPAYLLAHHMTHVRSPGQIGLGVPKPSHSQIPSDRGVFYGTRTLPIGQSRWLETWEIPTQTAVPRGTVILFPGNLGTKSSQLIPPAQSFASLGFNTVLVDFQGVGGSSGNTVTLGIAEAQDVVTVFNDVKHRNVVQGNGDSPIILYGVSMGTAAILRAIATQNITPDAIVLELPFIRLIDAVKSRLRYHKIPTDPTATLLIFWASIQHGINGFSHNPINYAKAVECPTLVIHGAQDKWTPVSDIEALVQTIPATKQLVVSADAGHHQLIGVDRPLWDASVSNFLKAI</sequence>
<dbReference type="SUPFAM" id="SSF53474">
    <property type="entry name" value="alpha/beta-Hydrolases"/>
    <property type="match status" value="1"/>
</dbReference>
<keyword evidence="1" id="KW-1133">Transmembrane helix</keyword>
<feature type="transmembrane region" description="Helical" evidence="1">
    <location>
        <begin position="82"/>
        <end position="101"/>
    </location>
</feature>
<comment type="caution">
    <text evidence="3">The sequence shown here is derived from an EMBL/GenBank/DDBJ whole genome shotgun (WGS) entry which is preliminary data.</text>
</comment>